<dbReference type="Pfam" id="PF13927">
    <property type="entry name" value="Ig_3"/>
    <property type="match status" value="2"/>
</dbReference>
<feature type="domain" description="Ig-like" evidence="10">
    <location>
        <begin position="698"/>
        <end position="799"/>
    </location>
</feature>
<feature type="domain" description="Ig-like" evidence="10">
    <location>
        <begin position="502"/>
        <end position="599"/>
    </location>
</feature>
<evidence type="ECO:0000313" key="12">
    <source>
        <dbReference type="Proteomes" id="UP000479190"/>
    </source>
</evidence>
<evidence type="ECO:0000256" key="8">
    <source>
        <dbReference type="ARBA" id="ARBA00023319"/>
    </source>
</evidence>
<evidence type="ECO:0000256" key="6">
    <source>
        <dbReference type="ARBA" id="ARBA00023157"/>
    </source>
</evidence>
<evidence type="ECO:0000259" key="10">
    <source>
        <dbReference type="PROSITE" id="PS50835"/>
    </source>
</evidence>
<comment type="subcellular location">
    <subcellularLocation>
        <location evidence="1">Cell membrane</location>
    </subcellularLocation>
</comment>
<keyword evidence="8" id="KW-0393">Immunoglobulin domain</keyword>
<dbReference type="Proteomes" id="UP000479190">
    <property type="component" value="Unassembled WGS sequence"/>
</dbReference>
<organism evidence="11 12">
    <name type="scientific">Trichogramma brassicae</name>
    <dbReference type="NCBI Taxonomy" id="86971"/>
    <lineage>
        <taxon>Eukaryota</taxon>
        <taxon>Metazoa</taxon>
        <taxon>Ecdysozoa</taxon>
        <taxon>Arthropoda</taxon>
        <taxon>Hexapoda</taxon>
        <taxon>Insecta</taxon>
        <taxon>Pterygota</taxon>
        <taxon>Neoptera</taxon>
        <taxon>Endopterygota</taxon>
        <taxon>Hymenoptera</taxon>
        <taxon>Apocrita</taxon>
        <taxon>Proctotrupomorpha</taxon>
        <taxon>Chalcidoidea</taxon>
        <taxon>Trichogrammatidae</taxon>
        <taxon>Trichogramma</taxon>
    </lineage>
</organism>
<dbReference type="FunFam" id="2.60.40.10:FF:000376">
    <property type="entry name" value="CLUMA_CG000981, isoform A"/>
    <property type="match status" value="1"/>
</dbReference>
<evidence type="ECO:0000313" key="11">
    <source>
        <dbReference type="EMBL" id="CAB0042830.1"/>
    </source>
</evidence>
<proteinExistence type="predicted"/>
<protein>
    <recommendedName>
        <fullName evidence="10">Ig-like domain-containing protein</fullName>
    </recommendedName>
</protein>
<dbReference type="InterPro" id="IPR003599">
    <property type="entry name" value="Ig_sub"/>
</dbReference>
<dbReference type="PANTHER" id="PTHR12231">
    <property type="entry name" value="CTX-RELATED TYPE I TRANSMEMBRANE PROTEIN"/>
    <property type="match status" value="1"/>
</dbReference>
<dbReference type="SUPFAM" id="SSF48726">
    <property type="entry name" value="Immunoglobulin"/>
    <property type="match status" value="3"/>
</dbReference>
<dbReference type="InterPro" id="IPR036179">
    <property type="entry name" value="Ig-like_dom_sf"/>
</dbReference>
<dbReference type="InterPro" id="IPR013106">
    <property type="entry name" value="Ig_V-set"/>
</dbReference>
<dbReference type="OrthoDB" id="10012075at2759"/>
<dbReference type="InterPro" id="IPR003598">
    <property type="entry name" value="Ig_sub2"/>
</dbReference>
<dbReference type="Gene3D" id="2.60.40.10">
    <property type="entry name" value="Immunoglobulins"/>
    <property type="match status" value="3"/>
</dbReference>
<keyword evidence="12" id="KW-1185">Reference proteome</keyword>
<evidence type="ECO:0000256" key="7">
    <source>
        <dbReference type="ARBA" id="ARBA00023180"/>
    </source>
</evidence>
<dbReference type="InterPro" id="IPR051170">
    <property type="entry name" value="Neural/epithelial_adhesion"/>
</dbReference>
<sequence length="890" mass="100433">MPCRCLLVDVGKVRSESTGVGSAPLLARRWMSDRRRFSFAASAARGLADRRRFSVANLTSLAGSWVGAVSRGSIPRRRYLHGSCSRCSFGTRNNVHSHLHRCTRPYGSGTHGSLSSSASRPNLGLLGLARLVTVAPRISPWTTCTLYATDHSAHSQLFVTISVLDTLMFNVHSCWISICTRCTRSVASVRAKFQSVGDTILCRECDLEHIANESKYSFTRLRLHTLGHIQARCTFVYIHLARVYSYTEPLLRKSCLDAPLRLYLPYINSIYVPDNRLGLLFDVYPMPSGDLTELIVLCVYPRIHKRQTLCLLIHICPTAANEGERREEEGSRRRRRRRSNVASKYILHLSLGLVTLLDALCYFRIAGSLLSLNTWDPRSWSAYTLSTKSIVQRCTSAQADSQQMQERFSGIEENFRPTPEMMAVVSGYKLNYTNYRCVDPRRKRRFINQLLIIDLFPGRQRSFQYTGNIPKHHVAHEVLPGDEQVLRARGKFFIREADSSLPILAEPIQNVTMSVGRDALLACVVDNLRNYKVAWVRVDTQTILSIHHNVITQNSRISLSYTDHRTWYLHIKNVQEVDRGWYMCQVNTDPMRSRQGYLQVVVPPSFVTKETSTDMVVREASNVTLTCKATGYPEPYVMWQREDGKNIHYNGESVNAVNGEVLHITKISRLHMGAYLCIAANGVPPKVSTRVILKVQFPPMLSIPNQLEGAYIGQDVVLECHSEAYPDSINYWTTEHGDMIVSGNYRAVVGDKYEAVCTKNGYNQYMKLKIRNVGPKDFGTYKCVAQNSLGGTDGVIKLDEIPAPSTTTVNPNHGNARKGGKNGNRKHNRPNDYEVEEWRNPDTQCIKKLINVCVKVRSALNLFSYPGCERVYSVSNAGSIYITLVTLINI</sequence>
<keyword evidence="7" id="KW-0325">Glycoprotein</keyword>
<keyword evidence="6" id="KW-1015">Disulfide bond</keyword>
<reference evidence="11 12" key="1">
    <citation type="submission" date="2020-02" db="EMBL/GenBank/DDBJ databases">
        <authorList>
            <person name="Ferguson B K."/>
        </authorList>
    </citation>
    <scope>NUCLEOTIDE SEQUENCE [LARGE SCALE GENOMIC DNA]</scope>
</reference>
<keyword evidence="4" id="KW-0677">Repeat</keyword>
<dbReference type="SMART" id="SM00408">
    <property type="entry name" value="IGc2"/>
    <property type="match status" value="3"/>
</dbReference>
<dbReference type="InterPro" id="IPR013783">
    <property type="entry name" value="Ig-like_fold"/>
</dbReference>
<accession>A0A6H5IZS4</accession>
<dbReference type="GO" id="GO:0043005">
    <property type="term" value="C:neuron projection"/>
    <property type="evidence" value="ECO:0007669"/>
    <property type="project" value="TreeGrafter"/>
</dbReference>
<evidence type="ECO:0000256" key="4">
    <source>
        <dbReference type="ARBA" id="ARBA00022737"/>
    </source>
</evidence>
<dbReference type="PROSITE" id="PS50835">
    <property type="entry name" value="IG_LIKE"/>
    <property type="match status" value="3"/>
</dbReference>
<evidence type="ECO:0000256" key="2">
    <source>
        <dbReference type="ARBA" id="ARBA00022475"/>
    </source>
</evidence>
<feature type="compositionally biased region" description="Basic residues" evidence="9">
    <location>
        <begin position="815"/>
        <end position="828"/>
    </location>
</feature>
<dbReference type="InterPro" id="IPR007110">
    <property type="entry name" value="Ig-like_dom"/>
</dbReference>
<evidence type="ECO:0000256" key="5">
    <source>
        <dbReference type="ARBA" id="ARBA00023136"/>
    </source>
</evidence>
<dbReference type="PANTHER" id="PTHR12231:SF253">
    <property type="entry name" value="DPR-INTERACTING PROTEIN ETA, ISOFORM B-RELATED"/>
    <property type="match status" value="1"/>
</dbReference>
<name>A0A6H5IZS4_9HYME</name>
<evidence type="ECO:0000256" key="1">
    <source>
        <dbReference type="ARBA" id="ARBA00004236"/>
    </source>
</evidence>
<dbReference type="Pfam" id="PF07686">
    <property type="entry name" value="V-set"/>
    <property type="match status" value="1"/>
</dbReference>
<dbReference type="EMBL" id="CADCXV010001227">
    <property type="protein sequence ID" value="CAB0042830.1"/>
    <property type="molecule type" value="Genomic_DNA"/>
</dbReference>
<dbReference type="SMART" id="SM00409">
    <property type="entry name" value="IG"/>
    <property type="match status" value="3"/>
</dbReference>
<dbReference type="AlphaFoldDB" id="A0A6H5IZS4"/>
<evidence type="ECO:0000256" key="9">
    <source>
        <dbReference type="SAM" id="MobiDB-lite"/>
    </source>
</evidence>
<evidence type="ECO:0000256" key="3">
    <source>
        <dbReference type="ARBA" id="ARBA00022729"/>
    </source>
</evidence>
<feature type="region of interest" description="Disordered" evidence="9">
    <location>
        <begin position="804"/>
        <end position="835"/>
    </location>
</feature>
<gene>
    <name evidence="11" type="ORF">TBRA_LOCUS14424</name>
</gene>
<keyword evidence="5" id="KW-0472">Membrane</keyword>
<dbReference type="FunFam" id="2.60.40.10:FF:000328">
    <property type="entry name" value="CLUMA_CG000981, isoform A"/>
    <property type="match status" value="1"/>
</dbReference>
<feature type="domain" description="Ig-like" evidence="10">
    <location>
        <begin position="604"/>
        <end position="688"/>
    </location>
</feature>
<keyword evidence="2" id="KW-1003">Cell membrane</keyword>
<dbReference type="GO" id="GO:0005886">
    <property type="term" value="C:plasma membrane"/>
    <property type="evidence" value="ECO:0007669"/>
    <property type="project" value="UniProtKB-SubCell"/>
</dbReference>
<keyword evidence="3" id="KW-0732">Signal</keyword>